<reference evidence="4" key="1">
    <citation type="submission" date="2025-08" db="UniProtKB">
        <authorList>
            <consortium name="Ensembl"/>
        </authorList>
    </citation>
    <scope>IDENTIFICATION</scope>
</reference>
<dbReference type="Pfam" id="PF05699">
    <property type="entry name" value="Dimer_Tnp_hAT"/>
    <property type="match status" value="1"/>
</dbReference>
<feature type="transmembrane region" description="Helical" evidence="1">
    <location>
        <begin position="564"/>
        <end position="586"/>
    </location>
</feature>
<evidence type="ECO:0008006" key="6">
    <source>
        <dbReference type="Google" id="ProtNLM"/>
    </source>
</evidence>
<reference evidence="4" key="2">
    <citation type="submission" date="2025-09" db="UniProtKB">
        <authorList>
            <consortium name="Ensembl"/>
        </authorList>
    </citation>
    <scope>IDENTIFICATION</scope>
</reference>
<protein>
    <recommendedName>
        <fullName evidence="6">Zinc finger MYM-type protein 1</fullName>
    </recommendedName>
</protein>
<proteinExistence type="predicted"/>
<feature type="domain" description="HAT C-terminal dimerisation" evidence="2">
    <location>
        <begin position="501"/>
        <end position="567"/>
    </location>
</feature>
<evidence type="ECO:0000259" key="3">
    <source>
        <dbReference type="Pfam" id="PF14291"/>
    </source>
</evidence>
<dbReference type="InterPro" id="IPR025398">
    <property type="entry name" value="DUF4371"/>
</dbReference>
<keyword evidence="1" id="KW-1133">Transmembrane helix</keyword>
<dbReference type="Ensembl" id="ENSCSRT00000017275.1">
    <property type="protein sequence ID" value="ENSCSRP00000016528.1"/>
    <property type="gene ID" value="ENSCSRG00000012643.1"/>
</dbReference>
<dbReference type="InterPro" id="IPR008906">
    <property type="entry name" value="HATC_C_dom"/>
</dbReference>
<sequence length="608" mass="69403">ATFVGVRDKESIATFVTNGFCSWNKALERFSSHEKFSVHRAASQSISAFEKGEHVGSLMLAGKECDMQHARISLLKIITLLQFLAAQGLAFRGHTDENLNFVKLLRLRSEDLCTFVQESLYYALIIDETADSSVKEQVSISFRIVKDDFSVEELFFGFYETPLTNANTLFSIVKDVLLQFNFDIRNCRGQCYDGASNVSGVLSGVQARVKHEEPRAVYVHCMAHSSNLPVWNFLSLMRELIGFIRSSPKRLASFETLQEMEAPAAQRLRPFCPTRWCLRATSLRSVASNYGTLMTFLEEIDSTNSSDTGTKANGFVTQLRKFETFFILHLVLLILERVELVNTSLQRASLHFQEAQRMIFSLNETIQQLRNNGFEDLWKETSAEAEQLDLEEPCLPRVRKVSTRIEGGSSAHVFATPMDVHRKLFYQIFYHVTRSLDLRFESDVQNHLTQMEQFVTGSEMIKVEQVTDFYADDLDKQRLKLHRVMFLDIALQKNRVFSVEDVVSFLKTKGNEHLRTVLPEYSKFIRILLIVPISSCTAERSFSSLRRVKNYLRTSMGQMRLNNVAVLNVIVVVEVMNIGCIFSGFIHSLCKSMGSWLEKRMCKLSAGT</sequence>
<organism evidence="4 5">
    <name type="scientific">Chelydra serpentina</name>
    <name type="common">Snapping turtle</name>
    <name type="synonym">Testudo serpentina</name>
    <dbReference type="NCBI Taxonomy" id="8475"/>
    <lineage>
        <taxon>Eukaryota</taxon>
        <taxon>Metazoa</taxon>
        <taxon>Chordata</taxon>
        <taxon>Craniata</taxon>
        <taxon>Vertebrata</taxon>
        <taxon>Euteleostomi</taxon>
        <taxon>Archelosauria</taxon>
        <taxon>Testudinata</taxon>
        <taxon>Testudines</taxon>
        <taxon>Cryptodira</taxon>
        <taxon>Durocryptodira</taxon>
        <taxon>Americhelydia</taxon>
        <taxon>Chelydroidea</taxon>
        <taxon>Chelydridae</taxon>
        <taxon>Chelydra</taxon>
    </lineage>
</organism>
<dbReference type="AlphaFoldDB" id="A0A8C3SNJ9"/>
<feature type="domain" description="DUF4371" evidence="3">
    <location>
        <begin position="122"/>
        <end position="203"/>
    </location>
</feature>
<dbReference type="Pfam" id="PF14291">
    <property type="entry name" value="DUF4371"/>
    <property type="match status" value="1"/>
</dbReference>
<keyword evidence="1" id="KW-0472">Membrane</keyword>
<feature type="transmembrane region" description="Helical" evidence="1">
    <location>
        <begin position="524"/>
        <end position="543"/>
    </location>
</feature>
<evidence type="ECO:0000256" key="1">
    <source>
        <dbReference type="SAM" id="Phobius"/>
    </source>
</evidence>
<dbReference type="PANTHER" id="PTHR45749:SF14">
    <property type="entry name" value="TTF-TYPE DOMAIN-CONTAINING PROTEIN"/>
    <property type="match status" value="1"/>
</dbReference>
<dbReference type="InterPro" id="IPR012337">
    <property type="entry name" value="RNaseH-like_sf"/>
</dbReference>
<evidence type="ECO:0000313" key="4">
    <source>
        <dbReference type="Ensembl" id="ENSCSRP00000016528.1"/>
    </source>
</evidence>
<dbReference type="GO" id="GO:0046983">
    <property type="term" value="F:protein dimerization activity"/>
    <property type="evidence" value="ECO:0007669"/>
    <property type="project" value="InterPro"/>
</dbReference>
<accession>A0A8C3SNJ9</accession>
<dbReference type="Proteomes" id="UP000694403">
    <property type="component" value="Unplaced"/>
</dbReference>
<name>A0A8C3SNJ9_CHESE</name>
<dbReference type="SUPFAM" id="SSF53098">
    <property type="entry name" value="Ribonuclease H-like"/>
    <property type="match status" value="1"/>
</dbReference>
<dbReference type="PANTHER" id="PTHR45749">
    <property type="match status" value="1"/>
</dbReference>
<keyword evidence="5" id="KW-1185">Reference proteome</keyword>
<evidence type="ECO:0000313" key="5">
    <source>
        <dbReference type="Proteomes" id="UP000694403"/>
    </source>
</evidence>
<keyword evidence="1" id="KW-0812">Transmembrane</keyword>
<evidence type="ECO:0000259" key="2">
    <source>
        <dbReference type="Pfam" id="PF05699"/>
    </source>
</evidence>